<feature type="compositionally biased region" description="Polar residues" evidence="1">
    <location>
        <begin position="123"/>
        <end position="144"/>
    </location>
</feature>
<organism evidence="2 3">
    <name type="scientific">Protopolystoma xenopodis</name>
    <dbReference type="NCBI Taxonomy" id="117903"/>
    <lineage>
        <taxon>Eukaryota</taxon>
        <taxon>Metazoa</taxon>
        <taxon>Spiralia</taxon>
        <taxon>Lophotrochozoa</taxon>
        <taxon>Platyhelminthes</taxon>
        <taxon>Monogenea</taxon>
        <taxon>Polyopisthocotylea</taxon>
        <taxon>Polystomatidea</taxon>
        <taxon>Polystomatidae</taxon>
        <taxon>Protopolystoma</taxon>
    </lineage>
</organism>
<name>A0A448WWF5_9PLAT</name>
<feature type="non-terminal residue" evidence="2">
    <location>
        <position position="1"/>
    </location>
</feature>
<evidence type="ECO:0000256" key="1">
    <source>
        <dbReference type="SAM" id="MobiDB-lite"/>
    </source>
</evidence>
<feature type="region of interest" description="Disordered" evidence="1">
    <location>
        <begin position="288"/>
        <end position="307"/>
    </location>
</feature>
<feature type="compositionally biased region" description="Low complexity" evidence="1">
    <location>
        <begin position="296"/>
        <end position="307"/>
    </location>
</feature>
<feature type="compositionally biased region" description="Low complexity" evidence="1">
    <location>
        <begin position="100"/>
        <end position="122"/>
    </location>
</feature>
<gene>
    <name evidence="2" type="ORF">PXEA_LOCUS15340</name>
</gene>
<dbReference type="AlphaFoldDB" id="A0A448WWF5"/>
<sequence>MTDFSRLSYLLAGTSDLAALPPRTVPYKRMMSINPRSGHPYSRQRHDTCIPKNDLQPISFESEHPALRLGSTSVPFRMDYTFKNLDALGEGSRFVRKHASPSSFVSRYSSDSSNSSLNSVRSANPSASKSNQHKTTNGSQGQSEQIRRSRESTTFALIDSALSKPPLGQIRDMHLQTKSSSNALSSTVPSRTTKKANLSVVHTVVRFRVEEYLIDLREHMHRLLDILFNSASSTYEASNKDHLSDLLGLSRLPCSSSCELCYRIGHRFDASRSLRRHDSCRQHLANIPPSVPNKYSASPNSVSSASLSSHVVNPQFSDCHGDPTDRSSPEILSERDESNLSDEATIPSSENVQDVTEFPFKVDHEDRRGADYVDGNYCSRPKVPPQTHSPNGFSISIHTLLSQ</sequence>
<proteinExistence type="predicted"/>
<feature type="compositionally biased region" description="Basic and acidic residues" evidence="1">
    <location>
        <begin position="319"/>
        <end position="338"/>
    </location>
</feature>
<feature type="region of interest" description="Disordered" evidence="1">
    <location>
        <begin position="313"/>
        <end position="353"/>
    </location>
</feature>
<protein>
    <submittedName>
        <fullName evidence="2">Uncharacterized protein</fullName>
    </submittedName>
</protein>
<keyword evidence="3" id="KW-1185">Reference proteome</keyword>
<feature type="region of interest" description="Disordered" evidence="1">
    <location>
        <begin position="99"/>
        <end position="150"/>
    </location>
</feature>
<dbReference type="OrthoDB" id="6258915at2759"/>
<comment type="caution">
    <text evidence="2">The sequence shown here is derived from an EMBL/GenBank/DDBJ whole genome shotgun (WGS) entry which is preliminary data.</text>
</comment>
<accession>A0A448WWF5</accession>
<reference evidence="2" key="1">
    <citation type="submission" date="2018-11" db="EMBL/GenBank/DDBJ databases">
        <authorList>
            <consortium name="Pathogen Informatics"/>
        </authorList>
    </citation>
    <scope>NUCLEOTIDE SEQUENCE</scope>
</reference>
<evidence type="ECO:0000313" key="2">
    <source>
        <dbReference type="EMBL" id="VEL21900.1"/>
    </source>
</evidence>
<evidence type="ECO:0000313" key="3">
    <source>
        <dbReference type="Proteomes" id="UP000784294"/>
    </source>
</evidence>
<dbReference type="EMBL" id="CAAALY010053694">
    <property type="protein sequence ID" value="VEL21900.1"/>
    <property type="molecule type" value="Genomic_DNA"/>
</dbReference>
<dbReference type="Proteomes" id="UP000784294">
    <property type="component" value="Unassembled WGS sequence"/>
</dbReference>